<organism evidence="2 3">
    <name type="scientific">Candidatus Wolfebacteria bacterium CG_4_10_14_0_8_um_filter_37_11</name>
    <dbReference type="NCBI Taxonomy" id="1975062"/>
    <lineage>
        <taxon>Bacteria</taxon>
        <taxon>Candidatus Wolfeibacteriota</taxon>
    </lineage>
</organism>
<dbReference type="AlphaFoldDB" id="A0A2M7Q793"/>
<keyword evidence="1" id="KW-0812">Transmembrane</keyword>
<feature type="transmembrane region" description="Helical" evidence="1">
    <location>
        <begin position="6"/>
        <end position="29"/>
    </location>
</feature>
<protein>
    <submittedName>
        <fullName evidence="2">Uncharacterized protein</fullName>
    </submittedName>
</protein>
<dbReference type="Proteomes" id="UP000230363">
    <property type="component" value="Unassembled WGS sequence"/>
</dbReference>
<dbReference type="EMBL" id="PFKZ01000100">
    <property type="protein sequence ID" value="PIY59278.1"/>
    <property type="molecule type" value="Genomic_DNA"/>
</dbReference>
<gene>
    <name evidence="2" type="ORF">COY96_02695</name>
</gene>
<proteinExistence type="predicted"/>
<evidence type="ECO:0000313" key="2">
    <source>
        <dbReference type="EMBL" id="PIY59278.1"/>
    </source>
</evidence>
<name>A0A2M7Q793_9BACT</name>
<sequence>MNKNKNGFISAGIIAIIALSLIILSGGGYEGYKYYQQKKELIKEEKENLIKEESVNKNGFIFEPFITSISQTLGITFKHPKDWGKLVEEIIPENIIGEPPSDRIFLSFENLSFSTMKIKFQAENLSTTSWSWEGFPPLFQYAGQSLGNVCENNVYLDFTDKGALMTDNQGTVINNTPIRTYDIKLAECKLHTLSNGMSIIIFKGSYAYTYKLPELCCPQFIFPEKREFISFKGVVFQTKSSYWPGATIYFENSDFKKFMELESIFDEIIKSLSYIK</sequence>
<keyword evidence="1" id="KW-1133">Transmembrane helix</keyword>
<accession>A0A2M7Q793</accession>
<evidence type="ECO:0000256" key="1">
    <source>
        <dbReference type="SAM" id="Phobius"/>
    </source>
</evidence>
<evidence type="ECO:0000313" key="3">
    <source>
        <dbReference type="Proteomes" id="UP000230363"/>
    </source>
</evidence>
<comment type="caution">
    <text evidence="2">The sequence shown here is derived from an EMBL/GenBank/DDBJ whole genome shotgun (WGS) entry which is preliminary data.</text>
</comment>
<keyword evidence="1" id="KW-0472">Membrane</keyword>
<reference evidence="3" key="1">
    <citation type="submission" date="2017-09" db="EMBL/GenBank/DDBJ databases">
        <title>Depth-based differentiation of microbial function through sediment-hosted aquifers and enrichment of novel symbionts in the deep terrestrial subsurface.</title>
        <authorList>
            <person name="Probst A.J."/>
            <person name="Ladd B."/>
            <person name="Jarett J.K."/>
            <person name="Geller-Mcgrath D.E."/>
            <person name="Sieber C.M.K."/>
            <person name="Emerson J.B."/>
            <person name="Anantharaman K."/>
            <person name="Thomas B.C."/>
            <person name="Malmstrom R."/>
            <person name="Stieglmeier M."/>
            <person name="Klingl A."/>
            <person name="Woyke T."/>
            <person name="Ryan C.M."/>
            <person name="Banfield J.F."/>
        </authorList>
    </citation>
    <scope>NUCLEOTIDE SEQUENCE [LARGE SCALE GENOMIC DNA]</scope>
</reference>